<dbReference type="EMBL" id="JPDN02000007">
    <property type="protein sequence ID" value="PON28170.1"/>
    <property type="molecule type" value="Genomic_DNA"/>
</dbReference>
<reference evidence="2 3" key="1">
    <citation type="journal article" date="2016" name="Genome Announc.">
        <title>Draft Whole-Genome Sequence of Trichoderma gamsii T6085, a Promising Biocontrol Agent of Fusarium Head Blight on Wheat.</title>
        <authorList>
            <person name="Baroncelli R."/>
            <person name="Zapparata A."/>
            <person name="Piaggeschi G."/>
            <person name="Sarrocco S."/>
            <person name="Vannacci G."/>
        </authorList>
    </citation>
    <scope>NUCLEOTIDE SEQUENCE [LARGE SCALE GENOMIC DNA]</scope>
    <source>
        <strain evidence="2 3">T6085</strain>
    </source>
</reference>
<name>A0A2P4ZV76_9HYPO</name>
<dbReference type="InterPro" id="IPR032801">
    <property type="entry name" value="PXL2A/B/C"/>
</dbReference>
<proteinExistence type="predicted"/>
<dbReference type="CDD" id="cd02970">
    <property type="entry name" value="PRX_like2"/>
    <property type="match status" value="1"/>
</dbReference>
<evidence type="ECO:0000313" key="3">
    <source>
        <dbReference type="Proteomes" id="UP000054821"/>
    </source>
</evidence>
<feature type="region of interest" description="Disordered" evidence="1">
    <location>
        <begin position="321"/>
        <end position="349"/>
    </location>
</feature>
<organism evidence="2 3">
    <name type="scientific">Trichoderma gamsii</name>
    <dbReference type="NCBI Taxonomy" id="398673"/>
    <lineage>
        <taxon>Eukaryota</taxon>
        <taxon>Fungi</taxon>
        <taxon>Dikarya</taxon>
        <taxon>Ascomycota</taxon>
        <taxon>Pezizomycotina</taxon>
        <taxon>Sordariomycetes</taxon>
        <taxon>Hypocreomycetidae</taxon>
        <taxon>Hypocreales</taxon>
        <taxon>Hypocreaceae</taxon>
        <taxon>Trichoderma</taxon>
    </lineage>
</organism>
<dbReference type="PANTHER" id="PTHR28630:SF3">
    <property type="entry name" value="PEROXIREDOXIN-LIKE 2C"/>
    <property type="match status" value="1"/>
</dbReference>
<evidence type="ECO:0000313" key="2">
    <source>
        <dbReference type="EMBL" id="PON28170.1"/>
    </source>
</evidence>
<protein>
    <submittedName>
        <fullName evidence="2">Uncharacterized protein</fullName>
    </submittedName>
</protein>
<dbReference type="RefSeq" id="XP_018664475.1">
    <property type="nucleotide sequence ID" value="XM_018802120.1"/>
</dbReference>
<dbReference type="InterPro" id="IPR036249">
    <property type="entry name" value="Thioredoxin-like_sf"/>
</dbReference>
<feature type="region of interest" description="Disordered" evidence="1">
    <location>
        <begin position="386"/>
        <end position="444"/>
    </location>
</feature>
<dbReference type="GeneID" id="29982203"/>
<evidence type="ECO:0000256" key="1">
    <source>
        <dbReference type="SAM" id="MobiDB-lite"/>
    </source>
</evidence>
<feature type="compositionally biased region" description="Basic and acidic residues" evidence="1">
    <location>
        <begin position="388"/>
        <end position="403"/>
    </location>
</feature>
<gene>
    <name evidence="2" type="ORF">TGAM01_v202664</name>
</gene>
<feature type="compositionally biased region" description="Basic and acidic residues" evidence="1">
    <location>
        <begin position="95"/>
        <end position="118"/>
    </location>
</feature>
<dbReference type="Pfam" id="PF13911">
    <property type="entry name" value="AhpC-TSA_2"/>
    <property type="match status" value="1"/>
</dbReference>
<dbReference type="FunFam" id="3.40.30.10:FF:000404">
    <property type="entry name" value="WGS project CABT00000000 data, contig 2.14"/>
    <property type="match status" value="1"/>
</dbReference>
<dbReference type="SUPFAM" id="SSF52833">
    <property type="entry name" value="Thioredoxin-like"/>
    <property type="match status" value="1"/>
</dbReference>
<dbReference type="Proteomes" id="UP000054821">
    <property type="component" value="Unassembled WGS sequence"/>
</dbReference>
<comment type="caution">
    <text evidence="2">The sequence shown here is derived from an EMBL/GenBank/DDBJ whole genome shotgun (WGS) entry which is preliminary data.</text>
</comment>
<dbReference type="AlphaFoldDB" id="A0A2P4ZV76"/>
<dbReference type="Gene3D" id="3.40.30.10">
    <property type="entry name" value="Glutaredoxin"/>
    <property type="match status" value="1"/>
</dbReference>
<sequence length="444" mass="49115">MPAKRGVAVTVAVTATAATGSLQLSWHWPVRGAVKLLAADLTDTATATLQLYNNHRHQILLQMADVQIDGAGPAHPPQHTFTGILSDIDQQTPHTHNDSAAHSHDEADAHDRHSDRASSHRHSKPSSIDIDKSQPQDFDGELSTNNELPSAEVQKMIENYIVLDRHGKSKTFKSLYMGENKARRVLVIFIRHFFCGNCQEYLRTLSEAITPDSLLRLPISTFITVVGCGDPGLIDMYAKETGCQFPIYTDPTRSLFDALGMVKTLQMGAKPAYTKKSTSRGIFDSIVQGLKHVPKGLALKSGDHRQVGGEFLYEPYNVATPISTPTQEQPPKFGSLAEPATTQDKVEGERAEDKRITWCHRMKNTRDHVELPELMEVLGLDGTAHKPAVKDEKSEKRWEEATRSRKGTGVTMAPEMKRLSLAARASVDQPHEQAFHEPVVPEDS</sequence>
<keyword evidence="3" id="KW-1185">Reference proteome</keyword>
<dbReference type="PANTHER" id="PTHR28630">
    <property type="match status" value="1"/>
</dbReference>
<accession>A0A2P4ZV76</accession>
<dbReference type="STRING" id="398673.A0A2P4ZV76"/>
<feature type="region of interest" description="Disordered" evidence="1">
    <location>
        <begin position="89"/>
        <end position="149"/>
    </location>
</feature>